<dbReference type="EMBL" id="CM008051">
    <property type="protein sequence ID" value="PVH36443.1"/>
    <property type="molecule type" value="Genomic_DNA"/>
</dbReference>
<dbReference type="PROSITE" id="PS50860">
    <property type="entry name" value="AA_TRNA_LIGASE_II_ALA"/>
    <property type="match status" value="1"/>
</dbReference>
<dbReference type="GO" id="GO:0006419">
    <property type="term" value="P:alanyl-tRNA aminoacylation"/>
    <property type="evidence" value="ECO:0007669"/>
    <property type="project" value="InterPro"/>
</dbReference>
<reference evidence="4" key="1">
    <citation type="submission" date="2018-04" db="EMBL/GenBank/DDBJ databases">
        <title>WGS assembly of Panicum hallii.</title>
        <authorList>
            <person name="Lovell J."/>
            <person name="Jenkins J."/>
            <person name="Lowry D."/>
            <person name="Mamidi S."/>
            <person name="Sreedasyam A."/>
            <person name="Weng X."/>
            <person name="Barry K."/>
            <person name="Bonette J."/>
            <person name="Campitelli B."/>
            <person name="Daum C."/>
            <person name="Gordon S."/>
            <person name="Gould B."/>
            <person name="Lipzen A."/>
            <person name="Macqueen A."/>
            <person name="Palacio-Mejia J."/>
            <person name="Plott C."/>
            <person name="Shakirov E."/>
            <person name="Shu S."/>
            <person name="Yoshinaga Y."/>
            <person name="Zane M."/>
            <person name="Rokhsar D."/>
            <person name="Grimwood J."/>
            <person name="Schmutz J."/>
            <person name="Juenger T."/>
        </authorList>
    </citation>
    <scope>NUCLEOTIDE SEQUENCE [LARGE SCALE GENOMIC DNA]</scope>
    <source>
        <strain evidence="4">FIL2</strain>
    </source>
</reference>
<dbReference type="Pfam" id="PF01411">
    <property type="entry name" value="tRNA-synt_2c"/>
    <property type="match status" value="1"/>
</dbReference>
<feature type="compositionally biased region" description="Basic and acidic residues" evidence="2">
    <location>
        <begin position="1104"/>
        <end position="1116"/>
    </location>
</feature>
<dbReference type="GO" id="GO:1990380">
    <property type="term" value="F:K48-linked deubiquitinase activity"/>
    <property type="evidence" value="ECO:0007669"/>
    <property type="project" value="InterPro"/>
</dbReference>
<dbReference type="InterPro" id="IPR018164">
    <property type="entry name" value="Ala-tRNA-synth_IIc_N"/>
</dbReference>
<name>A0A2T8IFJ3_9POAL</name>
<dbReference type="GO" id="GO:0004843">
    <property type="term" value="F:cysteine-type deubiquitinase activity"/>
    <property type="evidence" value="ECO:0007669"/>
    <property type="project" value="InterPro"/>
</dbReference>
<dbReference type="InterPro" id="IPR045864">
    <property type="entry name" value="aa-tRNA-synth_II/BPL/LPL"/>
</dbReference>
<proteinExistence type="predicted"/>
<sequence>MSKEDFWMSGETGPCGPSVGIFVDGSNNQDGVNGKFIEISRIVFVEFNRQADGVLSPLQAKHIITGINLQCLAAILQKKESLYELDDYDNIIDCISCRAGEEFDSYSGKVGEADTDGVDTAYRLLADHMRMISVTNAPGSQLGPGHEGREYFLKCADKLAVQYCHKVLEILEQDRYAVIVFTSLLDSDLCPELGGYRKKDQIEEDEVMIYPKTIREKKRKKGATSVVWYATRIIEFLGRRTPIVLKNKNTRCSLVALCNVLLLGEKITLNLDIKKVSEGHLIYLVQSYLLYGNTQMQLEQNLELSEFNKQVLGVLPKLPGSLYFDVKFASSCGFEQTLETALFGCLGVPLHHGWMVDRQDVELGSSIHRSCYFRLAVTLAMYESLLPEHQKYDVGCKDDMFYSALAFSSAEPEELTGCARISTFLRGPQLTPYGFSSLKNDLEERQPSLLLWNETLLTVSKVEDQIYVLLNDISLLSTHTDAVWERLREGNDDGYFVDRNFMPTNSLIQSILPLTKNERKTWKKKAEMGLKGRLLPKEKEEDRNDDKKEDRNEDRDYEKNEEKDDEKNEEKDDEKTEEKDDGKTEEKGDGKAEEEDENIQEKAIISGMRGNLNMRPIDFFGRSTHIIHQINDGPCALIAAYSPEIRRQIWDVAPKLAEGFDMNVVFNRTDGFTVTPEWLLLDCLDLNIRHGWIPNVDLLPGPEVPEVSYERLTLKSLEPGCPDAETIKNFLNGHQLTLIGLVSLLEDLGENIPCILYCHYHYSTIVKVNGVIYSLVININYLRTPAVWQMLEVNGGGVYLDSKFRPIYMWLDAAPSGSFSVPETSTSEASTSFMKPDSEGITSHGDRLGLDSFTQLHSGPDTAPLRDNLHASWFVPKIRTRRSCTNSMRPYIDKDMSNEKSVPGPQIVPGTREISLEEFVLIPGNEFSKSRTIFAGGTSLNVADTTRTGRVLGLDFDLSTIYVVDGVRAEIRAPYCEKFCEKAKFNDYFSYICNIVELFKIEGIGLPAFFTQLVRLLSDPPLRPSGCNIAQLEGYRRRLHGFWDCVLTTLALRSSSARSGLFNGIRRIRRSAPLRVRSKLREILARHPVLKKVLGYIPGDGSDEEAKEKEPEDKKFGFFTPDSSEEAKEKEPEDQKFGLFTLNEHAKSKEDLELEWRKGVVKEPFNKLSELELLTSHYLEDELPVILEALL</sequence>
<dbReference type="InterPro" id="IPR033979">
    <property type="entry name" value="MINDY_domain"/>
</dbReference>
<dbReference type="GO" id="GO:0004813">
    <property type="term" value="F:alanine-tRNA ligase activity"/>
    <property type="evidence" value="ECO:0007669"/>
    <property type="project" value="UniProtKB-EC"/>
</dbReference>
<dbReference type="SUPFAM" id="SSF55681">
    <property type="entry name" value="Class II aaRS and biotin synthetases"/>
    <property type="match status" value="1"/>
</dbReference>
<dbReference type="InterPro" id="IPR018165">
    <property type="entry name" value="Ala-tRNA-synth_IIc_core"/>
</dbReference>
<dbReference type="GO" id="GO:0003676">
    <property type="term" value="F:nucleic acid binding"/>
    <property type="evidence" value="ECO:0007669"/>
    <property type="project" value="InterPro"/>
</dbReference>
<dbReference type="EC" id="6.1.1.7" evidence="1"/>
<dbReference type="Gramene" id="PVH36443">
    <property type="protein sequence ID" value="PVH36443"/>
    <property type="gene ID" value="PAHAL_6G074700"/>
</dbReference>
<dbReference type="Proteomes" id="UP000243499">
    <property type="component" value="Chromosome 6"/>
</dbReference>
<dbReference type="InterPro" id="IPR007518">
    <property type="entry name" value="MINDY"/>
</dbReference>
<dbReference type="GO" id="GO:0071108">
    <property type="term" value="P:protein K48-linked deubiquitination"/>
    <property type="evidence" value="ECO:0007669"/>
    <property type="project" value="TreeGrafter"/>
</dbReference>
<accession>A0A2T8IFJ3</accession>
<feature type="domain" description="Alanyl-transfer RNA synthetases family profile" evidence="3">
    <location>
        <begin position="1"/>
        <end position="186"/>
    </location>
</feature>
<dbReference type="Gene3D" id="3.30.930.10">
    <property type="entry name" value="Bira Bifunctional Protein, Domain 2"/>
    <property type="match status" value="1"/>
</dbReference>
<feature type="region of interest" description="Disordered" evidence="2">
    <location>
        <begin position="1101"/>
        <end position="1134"/>
    </location>
</feature>
<feature type="region of interest" description="Disordered" evidence="2">
    <location>
        <begin position="530"/>
        <end position="598"/>
    </location>
</feature>
<dbReference type="PANTHER" id="PTHR18063:SF6">
    <property type="entry name" value="UBIQUITIN CARBOXYL-TERMINAL HYDROLASE"/>
    <property type="match status" value="1"/>
</dbReference>
<feature type="compositionally biased region" description="Basic and acidic residues" evidence="2">
    <location>
        <begin position="1125"/>
        <end position="1134"/>
    </location>
</feature>
<dbReference type="PANTHER" id="PTHR18063">
    <property type="entry name" value="NF-E2 INDUCIBLE PROTEIN"/>
    <property type="match status" value="1"/>
</dbReference>
<dbReference type="GO" id="GO:0071944">
    <property type="term" value="C:cell periphery"/>
    <property type="evidence" value="ECO:0007669"/>
    <property type="project" value="TreeGrafter"/>
</dbReference>
<evidence type="ECO:0000256" key="1">
    <source>
        <dbReference type="ARBA" id="ARBA00013168"/>
    </source>
</evidence>
<protein>
    <recommendedName>
        <fullName evidence="1">alanine--tRNA ligase</fullName>
        <ecNumber evidence="1">6.1.1.7</ecNumber>
    </recommendedName>
</protein>
<dbReference type="GO" id="GO:0016807">
    <property type="term" value="F:cysteine-type carboxypeptidase activity"/>
    <property type="evidence" value="ECO:0007669"/>
    <property type="project" value="TreeGrafter"/>
</dbReference>
<feature type="compositionally biased region" description="Basic and acidic residues" evidence="2">
    <location>
        <begin position="530"/>
        <end position="591"/>
    </location>
</feature>
<dbReference type="GO" id="GO:0005829">
    <property type="term" value="C:cytosol"/>
    <property type="evidence" value="ECO:0007669"/>
    <property type="project" value="TreeGrafter"/>
</dbReference>
<gene>
    <name evidence="4" type="ORF">PAHAL_6G074700</name>
</gene>
<evidence type="ECO:0000259" key="3">
    <source>
        <dbReference type="PROSITE" id="PS50860"/>
    </source>
</evidence>
<dbReference type="AlphaFoldDB" id="A0A2T8IFJ3"/>
<evidence type="ECO:0000313" key="4">
    <source>
        <dbReference type="EMBL" id="PVH36443.1"/>
    </source>
</evidence>
<dbReference type="GO" id="GO:0005524">
    <property type="term" value="F:ATP binding"/>
    <property type="evidence" value="ECO:0007669"/>
    <property type="project" value="InterPro"/>
</dbReference>
<organism evidence="4">
    <name type="scientific">Panicum hallii</name>
    <dbReference type="NCBI Taxonomy" id="206008"/>
    <lineage>
        <taxon>Eukaryota</taxon>
        <taxon>Viridiplantae</taxon>
        <taxon>Streptophyta</taxon>
        <taxon>Embryophyta</taxon>
        <taxon>Tracheophyta</taxon>
        <taxon>Spermatophyta</taxon>
        <taxon>Magnoliopsida</taxon>
        <taxon>Liliopsida</taxon>
        <taxon>Poales</taxon>
        <taxon>Poaceae</taxon>
        <taxon>PACMAD clade</taxon>
        <taxon>Panicoideae</taxon>
        <taxon>Panicodae</taxon>
        <taxon>Paniceae</taxon>
        <taxon>Panicinae</taxon>
        <taxon>Panicum</taxon>
        <taxon>Panicum sect. Panicum</taxon>
    </lineage>
</organism>
<dbReference type="Pfam" id="PF04424">
    <property type="entry name" value="MINDY_DUB"/>
    <property type="match status" value="2"/>
</dbReference>
<evidence type="ECO:0000256" key="2">
    <source>
        <dbReference type="SAM" id="MobiDB-lite"/>
    </source>
</evidence>